<evidence type="ECO:0000256" key="1">
    <source>
        <dbReference type="SAM" id="MobiDB-lite"/>
    </source>
</evidence>
<feature type="compositionally biased region" description="Basic residues" evidence="1">
    <location>
        <begin position="130"/>
        <end position="147"/>
    </location>
</feature>
<feature type="region of interest" description="Disordered" evidence="1">
    <location>
        <begin position="28"/>
        <end position="90"/>
    </location>
</feature>
<accession>A0A314YJD0</accession>
<dbReference type="PANTHER" id="PTHR33785:SF12">
    <property type="entry name" value="DUF1685 FAMILY PROTEIN"/>
    <property type="match status" value="1"/>
</dbReference>
<dbReference type="Pfam" id="PF07939">
    <property type="entry name" value="DUF1685"/>
    <property type="match status" value="1"/>
</dbReference>
<dbReference type="EMBL" id="PJQY01001228">
    <property type="protein sequence ID" value="PQQ04504.1"/>
    <property type="molecule type" value="Genomic_DNA"/>
</dbReference>
<feature type="region of interest" description="Disordered" evidence="1">
    <location>
        <begin position="199"/>
        <end position="219"/>
    </location>
</feature>
<protein>
    <recommendedName>
        <fullName evidence="4">DUF1685 family protein</fullName>
    </recommendedName>
</protein>
<proteinExistence type="predicted"/>
<dbReference type="OrthoDB" id="1911878at2759"/>
<organism evidence="2 3">
    <name type="scientific">Prunus yedoensis var. nudiflora</name>
    <dbReference type="NCBI Taxonomy" id="2094558"/>
    <lineage>
        <taxon>Eukaryota</taxon>
        <taxon>Viridiplantae</taxon>
        <taxon>Streptophyta</taxon>
        <taxon>Embryophyta</taxon>
        <taxon>Tracheophyta</taxon>
        <taxon>Spermatophyta</taxon>
        <taxon>Magnoliopsida</taxon>
        <taxon>eudicotyledons</taxon>
        <taxon>Gunneridae</taxon>
        <taxon>Pentapetalae</taxon>
        <taxon>rosids</taxon>
        <taxon>fabids</taxon>
        <taxon>Rosales</taxon>
        <taxon>Rosaceae</taxon>
        <taxon>Amygdaloideae</taxon>
        <taxon>Amygdaleae</taxon>
        <taxon>Prunus</taxon>
    </lineage>
</organism>
<feature type="region of interest" description="Disordered" evidence="1">
    <location>
        <begin position="117"/>
        <end position="150"/>
    </location>
</feature>
<dbReference type="AlphaFoldDB" id="A0A314YJD0"/>
<evidence type="ECO:0000313" key="3">
    <source>
        <dbReference type="Proteomes" id="UP000250321"/>
    </source>
</evidence>
<feature type="compositionally biased region" description="Polar residues" evidence="1">
    <location>
        <begin position="30"/>
        <end position="57"/>
    </location>
</feature>
<dbReference type="InterPro" id="IPR012881">
    <property type="entry name" value="DUF1685"/>
</dbReference>
<comment type="caution">
    <text evidence="2">The sequence shown here is derived from an EMBL/GenBank/DDBJ whole genome shotgun (WGS) entry which is preliminary data.</text>
</comment>
<evidence type="ECO:0008006" key="4">
    <source>
        <dbReference type="Google" id="ProtNLM"/>
    </source>
</evidence>
<dbReference type="Proteomes" id="UP000250321">
    <property type="component" value="Unassembled WGS sequence"/>
</dbReference>
<name>A0A314YJD0_PRUYE</name>
<feature type="compositionally biased region" description="Low complexity" evidence="1">
    <location>
        <begin position="81"/>
        <end position="90"/>
    </location>
</feature>
<dbReference type="PANTHER" id="PTHR33785">
    <property type="entry name" value="OS06G0550800 PROTEIN"/>
    <property type="match status" value="1"/>
</dbReference>
<sequence length="269" mass="30568">MAAEEEEEEEEVLLSLFDSYWFEHGILSKKSPSQPQEATNPSLQVDQSAQEATQQQVPGFPSLSCLPRSMSDDQFSNTKGSLFSSDSLSPNSILMSTTTPKLHTVFSGKQVIEFSKRSVKQEQVPAAQTRRVHGHGERNRRRRRRIGPSKSLSDLEIDELKGFMDLGFVFTEEDKDSKLASIIPGLQRLGSIGEQYRDEEDQRNNNNNNNTDPSSHHVVSRPYLSEAWDALDQRKKENKLVNWRIPANLGKDMKHNLRFWAHTVASTVR</sequence>
<evidence type="ECO:0000313" key="2">
    <source>
        <dbReference type="EMBL" id="PQQ04504.1"/>
    </source>
</evidence>
<reference evidence="2 3" key="1">
    <citation type="submission" date="2018-02" db="EMBL/GenBank/DDBJ databases">
        <title>Draft genome of wild Prunus yedoensis var. nudiflora.</title>
        <authorList>
            <person name="Baek S."/>
            <person name="Kim J.-H."/>
            <person name="Choi K."/>
            <person name="Kim G.-B."/>
            <person name="Cho A."/>
            <person name="Jang H."/>
            <person name="Shin C.-H."/>
            <person name="Yu H.-J."/>
            <person name="Mun J.-H."/>
        </authorList>
    </citation>
    <scope>NUCLEOTIDE SEQUENCE [LARGE SCALE GENOMIC DNA]</scope>
    <source>
        <strain evidence="3">cv. Jeju island</strain>
        <tissue evidence="2">Leaf</tissue>
    </source>
</reference>
<dbReference type="STRING" id="2094558.A0A314YJD0"/>
<gene>
    <name evidence="2" type="ORF">Pyn_35850</name>
</gene>
<keyword evidence="3" id="KW-1185">Reference proteome</keyword>